<dbReference type="CDD" id="cd03136">
    <property type="entry name" value="GATase1_AraC_ArgR_like"/>
    <property type="match status" value="1"/>
</dbReference>
<evidence type="ECO:0000313" key="5">
    <source>
        <dbReference type="EMBL" id="XCC96383.1"/>
    </source>
</evidence>
<keyword evidence="2" id="KW-0238">DNA-binding</keyword>
<keyword evidence="1" id="KW-0805">Transcription regulation</keyword>
<evidence type="ECO:0000256" key="1">
    <source>
        <dbReference type="ARBA" id="ARBA00023015"/>
    </source>
</evidence>
<organism evidence="5">
    <name type="scientific">Alloyangia sp. H15</name>
    <dbReference type="NCBI Taxonomy" id="3029062"/>
    <lineage>
        <taxon>Bacteria</taxon>
        <taxon>Pseudomonadati</taxon>
        <taxon>Pseudomonadota</taxon>
        <taxon>Alphaproteobacteria</taxon>
        <taxon>Rhodobacterales</taxon>
        <taxon>Roseobacteraceae</taxon>
        <taxon>Alloyangia</taxon>
    </lineage>
</organism>
<evidence type="ECO:0000259" key="4">
    <source>
        <dbReference type="PROSITE" id="PS01124"/>
    </source>
</evidence>
<reference evidence="5" key="1">
    <citation type="submission" date="2023-02" db="EMBL/GenBank/DDBJ databases">
        <title>Description and genomic characterization of Salipiger bruguierae sp. nov., isolated from the sediment of mangrove plant Bruguiera sexangula.</title>
        <authorList>
            <person name="Long M."/>
        </authorList>
    </citation>
    <scope>NUCLEOTIDE SEQUENCE</scope>
    <source>
        <strain evidence="5">H15</strain>
    </source>
</reference>
<evidence type="ECO:0000256" key="3">
    <source>
        <dbReference type="ARBA" id="ARBA00023163"/>
    </source>
</evidence>
<feature type="domain" description="HTH araC/xylS-type" evidence="4">
    <location>
        <begin position="244"/>
        <end position="342"/>
    </location>
</feature>
<dbReference type="Pfam" id="PF01965">
    <property type="entry name" value="DJ-1_PfpI"/>
    <property type="match status" value="1"/>
</dbReference>
<name>A0AAU8AP62_9RHOB</name>
<proteinExistence type="predicted"/>
<protein>
    <submittedName>
        <fullName evidence="5">GlxA family transcriptional regulator</fullName>
    </submittedName>
</protein>
<dbReference type="InterPro" id="IPR002818">
    <property type="entry name" value="DJ-1/PfpI"/>
</dbReference>
<dbReference type="InterPro" id="IPR052158">
    <property type="entry name" value="INH-QAR"/>
</dbReference>
<dbReference type="AlphaFoldDB" id="A0AAU8AP62"/>
<dbReference type="RefSeq" id="WP_353475250.1">
    <property type="nucleotide sequence ID" value="NZ_CP123385.1"/>
</dbReference>
<gene>
    <name evidence="5" type="ORF">PVT71_16990</name>
</gene>
<dbReference type="SUPFAM" id="SSF52317">
    <property type="entry name" value="Class I glutamine amidotransferase-like"/>
    <property type="match status" value="1"/>
</dbReference>
<dbReference type="PROSITE" id="PS01124">
    <property type="entry name" value="HTH_ARAC_FAMILY_2"/>
    <property type="match status" value="1"/>
</dbReference>
<dbReference type="GO" id="GO:0043565">
    <property type="term" value="F:sequence-specific DNA binding"/>
    <property type="evidence" value="ECO:0007669"/>
    <property type="project" value="InterPro"/>
</dbReference>
<dbReference type="Pfam" id="PF12833">
    <property type="entry name" value="HTH_18"/>
    <property type="match status" value="1"/>
</dbReference>
<dbReference type="GO" id="GO:0003700">
    <property type="term" value="F:DNA-binding transcription factor activity"/>
    <property type="evidence" value="ECO:0007669"/>
    <property type="project" value="InterPro"/>
</dbReference>
<dbReference type="InterPro" id="IPR018062">
    <property type="entry name" value="HTH_AraC-typ_CS"/>
</dbReference>
<accession>A0AAU8AP62</accession>
<evidence type="ECO:0000256" key="2">
    <source>
        <dbReference type="ARBA" id="ARBA00023125"/>
    </source>
</evidence>
<dbReference type="InterPro" id="IPR018060">
    <property type="entry name" value="HTH_AraC"/>
</dbReference>
<dbReference type="InterPro" id="IPR029062">
    <property type="entry name" value="Class_I_gatase-like"/>
</dbReference>
<dbReference type="PANTHER" id="PTHR43130">
    <property type="entry name" value="ARAC-FAMILY TRANSCRIPTIONAL REGULATOR"/>
    <property type="match status" value="1"/>
</dbReference>
<dbReference type="PANTHER" id="PTHR43130:SF3">
    <property type="entry name" value="HTH-TYPE TRANSCRIPTIONAL REGULATOR RV1931C"/>
    <property type="match status" value="1"/>
</dbReference>
<dbReference type="PROSITE" id="PS00041">
    <property type="entry name" value="HTH_ARAC_FAMILY_1"/>
    <property type="match status" value="1"/>
</dbReference>
<keyword evidence="3" id="KW-0804">Transcription</keyword>
<dbReference type="InterPro" id="IPR009057">
    <property type="entry name" value="Homeodomain-like_sf"/>
</dbReference>
<dbReference type="SMART" id="SM00342">
    <property type="entry name" value="HTH_ARAC"/>
    <property type="match status" value="1"/>
</dbReference>
<sequence>MTLLPALQKATSRAASSRAVRRGPEDARLSVGFILAKRFTLCAFANFVDVLRLAADEGDRSRPILCKWTVLSETMDAVPSSSGITVQPKERLGDPARFDYIVVVGGLMDDMQTLGPAYVKFLRQAAEAGVPLVGVCTGAFLLHEAGLMQGYRCCVSWFHHADFLEQFEGLNPVADQIFVVDGDRLTCSGGASSAHLAAYLVDKHVGRAQASKSLHIMIIDDALQAEKPQPGITLGFKTRDPIVLRALQLMQQTVDTPLSVEEIARRIGHSKRQLERHFRSALDVSPQAAFLNIRLSLAHHLVLTADKSIAQVAVDCGFCDSSHLSRMFRRRFGCTPQALRQERGLTPDPEPVPFA</sequence>
<dbReference type="SUPFAM" id="SSF46689">
    <property type="entry name" value="Homeodomain-like"/>
    <property type="match status" value="2"/>
</dbReference>
<dbReference type="Gene3D" id="1.10.10.60">
    <property type="entry name" value="Homeodomain-like"/>
    <property type="match status" value="1"/>
</dbReference>
<dbReference type="EMBL" id="CP123385">
    <property type="protein sequence ID" value="XCC96383.1"/>
    <property type="molecule type" value="Genomic_DNA"/>
</dbReference>
<dbReference type="Gene3D" id="3.40.50.880">
    <property type="match status" value="1"/>
</dbReference>